<dbReference type="PROSITE" id="PS50011">
    <property type="entry name" value="PROTEIN_KINASE_DOM"/>
    <property type="match status" value="1"/>
</dbReference>
<evidence type="ECO:0000313" key="3">
    <source>
        <dbReference type="EMBL" id="HIU46447.1"/>
    </source>
</evidence>
<dbReference type="InterPro" id="IPR008266">
    <property type="entry name" value="Tyr_kinase_AS"/>
</dbReference>
<keyword evidence="1" id="KW-0472">Membrane</keyword>
<sequence length="991" mass="110560">MDKRRGLPAGTLLSFPGMTCEIVAESGRGSNAIVYLGRYSDALNAGQWHNVLIKELFPYHDSGAIYRSETGSTVCHTDEGSELMELHRRSFIWGNEAHLRLRAANPAEVSGNINTFPYNGTYYTILDFNGGRTLAAELNRSDEQVTLRRMIQRIIGVLDSLSIFHNMGFLHLDISPDNILLIGRGSQERVELIDYNSIVPISALNAGQTPRLSIKPGYASPEARAHDTRLIGTWTDLYSVVAVLFNHLMGRPLSNMESSGVRRPDVSESRYLSDAPETVRSLLRQIVAHGLAPTVRRRYQTAAELRADLCELLDRIDGVGVTHWALWEVARKCIHREVKLNPAADYLTDESRLYPLELDKPAGSGFEALLMGRAVLTGSGGAGKTTLLMRTAWLESLHYRRDRPAVIYLSLYGYHPGDPGFIRDSLLRRMKFKADTSSYADARHALELLLQKPLRTRSGTAPALCLLLDGYNEISGDTHSLRQEISQLAQLDGVSMLIASRTALREYPFEHWQLRPLAESTVRATLSAAGLLMPESPQLLELLANSMMLSLYVRACLDSHEQVQISTREELIRAYLRALLAKELAALPPDAPQRWQIDAAIKCVYPMIADMEVQRGRSVAGKELLHRMEQLYHSLNRRALLKRYPQWIGHAADIRGSTRDGDEWYGLMIHDLLWRRLGLLYQDAYGEYRVAHQEFRDVLSGSGRALRPLFTRSHRLGLMAIGGVCMALAVCLFILQLGSTRSYDVNGALDALSYVQATYMGMNNQYATMLSLLGNAQPDQSGFDPNTSSLTYSFDDARRALDSNVAIVALDLNADGHVASECAGFISDKLSVGEHFPWNELAFDVERFDDMTAHFDECSERYATYIDLLEFTYLRADDYARCRELIRAVLDANARVAAAYNCLLLTRRLDGLPAWETTAAGAAAQGAYQRLDDGRKYCSQTNAFIQSDWLELSLEQLASDLTDALDAEYAARTALSKDPAYADYLAATLTA</sequence>
<dbReference type="InterPro" id="IPR027417">
    <property type="entry name" value="P-loop_NTPase"/>
</dbReference>
<dbReference type="SMART" id="SM00220">
    <property type="entry name" value="S_TKc"/>
    <property type="match status" value="1"/>
</dbReference>
<reference evidence="3" key="1">
    <citation type="submission" date="2020-10" db="EMBL/GenBank/DDBJ databases">
        <authorList>
            <person name="Gilroy R."/>
        </authorList>
    </citation>
    <scope>NUCLEOTIDE SEQUENCE</scope>
    <source>
        <strain evidence="3">ChiSxjej2B14-8506</strain>
    </source>
</reference>
<evidence type="ECO:0000256" key="1">
    <source>
        <dbReference type="SAM" id="Phobius"/>
    </source>
</evidence>
<dbReference type="Proteomes" id="UP000824123">
    <property type="component" value="Unassembled WGS sequence"/>
</dbReference>
<organism evidence="3 4">
    <name type="scientific">Candidatus Fimadaptatus faecigallinarum</name>
    <dbReference type="NCBI Taxonomy" id="2840814"/>
    <lineage>
        <taxon>Bacteria</taxon>
        <taxon>Bacillati</taxon>
        <taxon>Bacillota</taxon>
        <taxon>Clostridia</taxon>
        <taxon>Eubacteriales</taxon>
        <taxon>Candidatus Fimadaptatus</taxon>
    </lineage>
</organism>
<dbReference type="Gene3D" id="1.10.510.10">
    <property type="entry name" value="Transferase(Phosphotransferase) domain 1"/>
    <property type="match status" value="1"/>
</dbReference>
<evidence type="ECO:0000313" key="4">
    <source>
        <dbReference type="Proteomes" id="UP000824123"/>
    </source>
</evidence>
<dbReference type="GO" id="GO:0004672">
    <property type="term" value="F:protein kinase activity"/>
    <property type="evidence" value="ECO:0007669"/>
    <property type="project" value="InterPro"/>
</dbReference>
<dbReference type="AlphaFoldDB" id="A0A9D1S4N7"/>
<dbReference type="PROSITE" id="PS00109">
    <property type="entry name" value="PROTEIN_KINASE_TYR"/>
    <property type="match status" value="1"/>
</dbReference>
<dbReference type="Pfam" id="PF00069">
    <property type="entry name" value="Pkinase"/>
    <property type="match status" value="1"/>
</dbReference>
<comment type="caution">
    <text evidence="3">The sequence shown here is derived from an EMBL/GenBank/DDBJ whole genome shotgun (WGS) entry which is preliminary data.</text>
</comment>
<proteinExistence type="predicted"/>
<protein>
    <recommendedName>
        <fullName evidence="2">Protein kinase domain-containing protein</fullName>
    </recommendedName>
</protein>
<dbReference type="EMBL" id="DVNK01000030">
    <property type="protein sequence ID" value="HIU46447.1"/>
    <property type="molecule type" value="Genomic_DNA"/>
</dbReference>
<gene>
    <name evidence="3" type="ORF">IAC59_04240</name>
</gene>
<dbReference type="InterPro" id="IPR011009">
    <property type="entry name" value="Kinase-like_dom_sf"/>
</dbReference>
<accession>A0A9D1S4N7</accession>
<feature type="transmembrane region" description="Helical" evidence="1">
    <location>
        <begin position="716"/>
        <end position="735"/>
    </location>
</feature>
<dbReference type="InterPro" id="IPR000719">
    <property type="entry name" value="Prot_kinase_dom"/>
</dbReference>
<evidence type="ECO:0000259" key="2">
    <source>
        <dbReference type="PROSITE" id="PS50011"/>
    </source>
</evidence>
<feature type="domain" description="Protein kinase" evidence="2">
    <location>
        <begin position="20"/>
        <end position="326"/>
    </location>
</feature>
<keyword evidence="1" id="KW-0812">Transmembrane</keyword>
<dbReference type="GO" id="GO:0005524">
    <property type="term" value="F:ATP binding"/>
    <property type="evidence" value="ECO:0007669"/>
    <property type="project" value="InterPro"/>
</dbReference>
<name>A0A9D1S4N7_9FIRM</name>
<keyword evidence="1" id="KW-1133">Transmembrane helix</keyword>
<reference evidence="3" key="2">
    <citation type="journal article" date="2021" name="PeerJ">
        <title>Extensive microbial diversity within the chicken gut microbiome revealed by metagenomics and culture.</title>
        <authorList>
            <person name="Gilroy R."/>
            <person name="Ravi A."/>
            <person name="Getino M."/>
            <person name="Pursley I."/>
            <person name="Horton D.L."/>
            <person name="Alikhan N.F."/>
            <person name="Baker D."/>
            <person name="Gharbi K."/>
            <person name="Hall N."/>
            <person name="Watson M."/>
            <person name="Adriaenssens E.M."/>
            <person name="Foster-Nyarko E."/>
            <person name="Jarju S."/>
            <person name="Secka A."/>
            <person name="Antonio M."/>
            <person name="Oren A."/>
            <person name="Chaudhuri R.R."/>
            <person name="La Ragione R."/>
            <person name="Hildebrand F."/>
            <person name="Pallen M.J."/>
        </authorList>
    </citation>
    <scope>NUCLEOTIDE SEQUENCE</scope>
    <source>
        <strain evidence="3">ChiSxjej2B14-8506</strain>
    </source>
</reference>
<dbReference type="SUPFAM" id="SSF56112">
    <property type="entry name" value="Protein kinase-like (PK-like)"/>
    <property type="match status" value="1"/>
</dbReference>
<dbReference type="Gene3D" id="3.40.50.300">
    <property type="entry name" value="P-loop containing nucleotide triphosphate hydrolases"/>
    <property type="match status" value="1"/>
</dbReference>